<dbReference type="InterPro" id="IPR002915">
    <property type="entry name" value="DeoC/FbaB/LacD_aldolase"/>
</dbReference>
<dbReference type="PANTHER" id="PTHR10889:SF1">
    <property type="entry name" value="DEOXYRIBOSE-PHOSPHATE ALDOLASE"/>
    <property type="match status" value="1"/>
</dbReference>
<dbReference type="GO" id="GO:0004139">
    <property type="term" value="F:deoxyribose-phosphate aldolase activity"/>
    <property type="evidence" value="ECO:0007669"/>
    <property type="project" value="UniProtKB-UniRule"/>
</dbReference>
<dbReference type="RefSeq" id="WP_353423679.1">
    <property type="nucleotide sequence ID" value="NZ_CP117826.1"/>
</dbReference>
<evidence type="ECO:0000256" key="3">
    <source>
        <dbReference type="NCBIfam" id="TIGR00126"/>
    </source>
</evidence>
<dbReference type="Gene3D" id="3.20.20.70">
    <property type="entry name" value="Aldolase class I"/>
    <property type="match status" value="1"/>
</dbReference>
<dbReference type="PANTHER" id="PTHR10889">
    <property type="entry name" value="DEOXYRIBOSE-PHOSPHATE ALDOLASE"/>
    <property type="match status" value="1"/>
</dbReference>
<reference evidence="4" key="1">
    <citation type="submission" date="2023-02" db="EMBL/GenBank/DDBJ databases">
        <title>Gut commensal Christensenella minuta modulates host metabolism via a new class of secondary bile acids.</title>
        <authorList>
            <person name="Liu C."/>
        </authorList>
    </citation>
    <scope>NUCLEOTIDE SEQUENCE</scope>
    <source>
        <strain evidence="4">CA70</strain>
    </source>
</reference>
<evidence type="ECO:0000256" key="1">
    <source>
        <dbReference type="ARBA" id="ARBA00022490"/>
    </source>
</evidence>
<dbReference type="EMBL" id="CP117826">
    <property type="protein sequence ID" value="XCC62658.1"/>
    <property type="molecule type" value="Genomic_DNA"/>
</dbReference>
<organism evidence="4">
    <name type="scientific">Christensenella massiliensis</name>
    <dbReference type="NCBI Taxonomy" id="1805714"/>
    <lineage>
        <taxon>Bacteria</taxon>
        <taxon>Bacillati</taxon>
        <taxon>Bacillota</taxon>
        <taxon>Clostridia</taxon>
        <taxon>Christensenellales</taxon>
        <taxon>Christensenellaceae</taxon>
        <taxon>Christensenella</taxon>
    </lineage>
</organism>
<evidence type="ECO:0000256" key="2">
    <source>
        <dbReference type="ARBA" id="ARBA00023270"/>
    </source>
</evidence>
<protein>
    <recommendedName>
        <fullName evidence="3">Deoxyribose-phosphate aldolase</fullName>
        <ecNumber evidence="3">4.1.2.4</ecNumber>
    </recommendedName>
</protein>
<dbReference type="GO" id="GO:0016052">
    <property type="term" value="P:carbohydrate catabolic process"/>
    <property type="evidence" value="ECO:0007669"/>
    <property type="project" value="TreeGrafter"/>
</dbReference>
<accession>A0AAU8A8X9</accession>
<dbReference type="GO" id="GO:0005737">
    <property type="term" value="C:cytoplasm"/>
    <property type="evidence" value="ECO:0007669"/>
    <property type="project" value="InterPro"/>
</dbReference>
<proteinExistence type="predicted"/>
<dbReference type="InterPro" id="IPR013785">
    <property type="entry name" value="Aldolase_TIM"/>
</dbReference>
<gene>
    <name evidence="4" type="primary">deoC</name>
    <name evidence="4" type="ORF">PUP29_01645</name>
</gene>
<dbReference type="GO" id="GO:0009264">
    <property type="term" value="P:deoxyribonucleotide catabolic process"/>
    <property type="evidence" value="ECO:0007669"/>
    <property type="project" value="UniProtKB-UniRule"/>
</dbReference>
<dbReference type="Pfam" id="PF01791">
    <property type="entry name" value="DeoC"/>
    <property type="match status" value="1"/>
</dbReference>
<evidence type="ECO:0000313" key="4">
    <source>
        <dbReference type="EMBL" id="XCC62658.1"/>
    </source>
</evidence>
<dbReference type="SUPFAM" id="SSF51569">
    <property type="entry name" value="Aldolase"/>
    <property type="match status" value="1"/>
</dbReference>
<dbReference type="NCBIfam" id="TIGR00126">
    <property type="entry name" value="deoC"/>
    <property type="match status" value="1"/>
</dbReference>
<name>A0AAU8A8X9_9FIRM</name>
<dbReference type="InterPro" id="IPR011343">
    <property type="entry name" value="DeoC"/>
</dbReference>
<dbReference type="SMART" id="SM01133">
    <property type="entry name" value="DeoC"/>
    <property type="match status" value="1"/>
</dbReference>
<sequence length="228" mass="25687">MTAKELGKIMGGRIMESYYDYAHVSNLVYEALDFELECIQVFPNMLPKVQEVLNGRKLEVCAVVAYPHGTFLPEQKAFEIKDAIAAGATQVEFVVHNINVRSGKWKQVREEFKTCRQAADGHVVKAILECEWLTDEMIQKVCEIAAEEKIDRVCTSIGVYTRPDENKNDVLIGVEPDDIRKIKAVVQDKVKIVAQGNVDSVEKCKELLEAGADYISSEYAADILRSWK</sequence>
<dbReference type="EC" id="4.1.2.4" evidence="3"/>
<dbReference type="AlphaFoldDB" id="A0AAU8A8X9"/>
<keyword evidence="4" id="KW-0456">Lyase</keyword>
<keyword evidence="2" id="KW-0704">Schiff base</keyword>
<keyword evidence="1" id="KW-0963">Cytoplasm</keyword>